<feature type="compositionally biased region" description="Polar residues" evidence="1">
    <location>
        <begin position="41"/>
        <end position="51"/>
    </location>
</feature>
<keyword evidence="2" id="KW-0808">Transferase</keyword>
<evidence type="ECO:0000313" key="3">
    <source>
        <dbReference type="Proteomes" id="UP000697127"/>
    </source>
</evidence>
<feature type="compositionally biased region" description="Low complexity" evidence="1">
    <location>
        <begin position="429"/>
        <end position="439"/>
    </location>
</feature>
<feature type="region of interest" description="Disordered" evidence="1">
    <location>
        <begin position="127"/>
        <end position="161"/>
    </location>
</feature>
<keyword evidence="2" id="KW-0418">Kinase</keyword>
<protein>
    <submittedName>
        <fullName evidence="2">Kinase-regulated stress-responsive transcription factor skn7</fullName>
    </submittedName>
</protein>
<feature type="region of interest" description="Disordered" evidence="1">
    <location>
        <begin position="267"/>
        <end position="311"/>
    </location>
</feature>
<feature type="compositionally biased region" description="Polar residues" evidence="1">
    <location>
        <begin position="440"/>
        <end position="451"/>
    </location>
</feature>
<feature type="compositionally biased region" description="Low complexity" evidence="1">
    <location>
        <begin position="151"/>
        <end position="161"/>
    </location>
</feature>
<accession>A0A9P6WN59</accession>
<name>A0A9P6WN59_9ASCO</name>
<feature type="compositionally biased region" description="Acidic residues" evidence="1">
    <location>
        <begin position="92"/>
        <end position="101"/>
    </location>
</feature>
<proteinExistence type="predicted"/>
<feature type="region of interest" description="Disordered" evidence="1">
    <location>
        <begin position="41"/>
        <end position="86"/>
    </location>
</feature>
<dbReference type="GO" id="GO:0016301">
    <property type="term" value="F:kinase activity"/>
    <property type="evidence" value="ECO:0007669"/>
    <property type="project" value="UniProtKB-KW"/>
</dbReference>
<evidence type="ECO:0000313" key="2">
    <source>
        <dbReference type="EMBL" id="KAG0688778.1"/>
    </source>
</evidence>
<reference evidence="2" key="1">
    <citation type="submission" date="2020-11" db="EMBL/GenBank/DDBJ databases">
        <title>Kefir isolates.</title>
        <authorList>
            <person name="Marcisauskas S."/>
            <person name="Kim Y."/>
            <person name="Blasche S."/>
        </authorList>
    </citation>
    <scope>NUCLEOTIDE SEQUENCE</scope>
    <source>
        <strain evidence="2">Olga-1</strain>
    </source>
</reference>
<evidence type="ECO:0000256" key="1">
    <source>
        <dbReference type="SAM" id="MobiDB-lite"/>
    </source>
</evidence>
<feature type="region of interest" description="Disordered" evidence="1">
    <location>
        <begin position="91"/>
        <end position="110"/>
    </location>
</feature>
<sequence>MSNRHPSTPPPLEDETANPFFTTPQIIKSSSKNFNNIFQHQRKNSNSSTGKGRSLSNNNSYNHSHSHSLNNNNKGNNMLFTPQTPCLNNNYDDNDNEDEEFPTNLLPMSPQTTIKKNNVIIDIFNKQQQQQQRRHMNDPLRTPETTPRHLNNNSNNNSINNNKRKDILLCDEGNSKLGHILFNTNNQSIIGSGRRGNKKSNLLEFKSSIKINFDNNNNNNKIESNDKDIEMKDNLNESTSSSFKNEFLNCDYEDDKEKLLMNYNSSEYDSDEENQQILNSKSNSLRRKLKEEEEEEEEEENILKSPMTPPMQIMNDDYIMKKFNIEKNKFKLNKFEDERLELEEVRNDLKNIKKFPNPFFSYNEKDNFNKRTDKNNFNKRFLNEIEMVYHATGEKFYVELSEEGKKIQPKRLNFEEFKNLDANYSSSGNNNNNNNNNNNSKINLLQTPPMSSNHKMSIKGLLNYESEDKYEDEYEGIKHEKIKNPFKGKFDKKNIEDNNNNNNHMKMNLIDDNGKMEFLNQTTGKHIVEEMDEDQLRIKPKKLDFSGC</sequence>
<dbReference type="Proteomes" id="UP000697127">
    <property type="component" value="Unassembled WGS sequence"/>
</dbReference>
<gene>
    <name evidence="2" type="primary">SKN7_1</name>
    <name evidence="2" type="ORF">C6P40_000539</name>
</gene>
<keyword evidence="3" id="KW-1185">Reference proteome</keyword>
<dbReference type="EMBL" id="PUHW01000123">
    <property type="protein sequence ID" value="KAG0688778.1"/>
    <property type="molecule type" value="Genomic_DNA"/>
</dbReference>
<feature type="compositionally biased region" description="Low complexity" evidence="1">
    <location>
        <begin position="54"/>
        <end position="79"/>
    </location>
</feature>
<feature type="region of interest" description="Disordered" evidence="1">
    <location>
        <begin position="423"/>
        <end position="451"/>
    </location>
</feature>
<organism evidence="2 3">
    <name type="scientific">Pichia californica</name>
    <dbReference type="NCBI Taxonomy" id="460514"/>
    <lineage>
        <taxon>Eukaryota</taxon>
        <taxon>Fungi</taxon>
        <taxon>Dikarya</taxon>
        <taxon>Ascomycota</taxon>
        <taxon>Saccharomycotina</taxon>
        <taxon>Pichiomycetes</taxon>
        <taxon>Pichiales</taxon>
        <taxon>Pichiaceae</taxon>
        <taxon>Pichia</taxon>
    </lineage>
</organism>
<dbReference type="AlphaFoldDB" id="A0A9P6WN59"/>
<comment type="caution">
    <text evidence="2">The sequence shown here is derived from an EMBL/GenBank/DDBJ whole genome shotgun (WGS) entry which is preliminary data.</text>
</comment>